<dbReference type="GO" id="GO:0003676">
    <property type="term" value="F:nucleic acid binding"/>
    <property type="evidence" value="ECO:0007669"/>
    <property type="project" value="InterPro"/>
</dbReference>
<evidence type="ECO:0000256" key="6">
    <source>
        <dbReference type="PROSITE-ProRule" id="PRU00552"/>
    </source>
</evidence>
<dbReference type="Pfam" id="PF00270">
    <property type="entry name" value="DEAD"/>
    <property type="match status" value="1"/>
</dbReference>
<dbReference type="PROSITE" id="PS51195">
    <property type="entry name" value="Q_MOTIF"/>
    <property type="match status" value="1"/>
</dbReference>
<dbReference type="GO" id="GO:0016787">
    <property type="term" value="F:hydrolase activity"/>
    <property type="evidence" value="ECO:0007669"/>
    <property type="project" value="UniProtKB-KW"/>
</dbReference>
<feature type="domain" description="DEAD-box RNA helicase Q" evidence="10">
    <location>
        <begin position="2"/>
        <end position="30"/>
    </location>
</feature>
<dbReference type="InterPro" id="IPR001650">
    <property type="entry name" value="Helicase_C-like"/>
</dbReference>
<comment type="similarity">
    <text evidence="5 7">Belongs to the DEAD box helicase family.</text>
</comment>
<dbReference type="Pfam" id="PF00271">
    <property type="entry name" value="Helicase_C"/>
    <property type="match status" value="1"/>
</dbReference>
<keyword evidence="12" id="KW-1185">Reference proteome</keyword>
<evidence type="ECO:0000256" key="4">
    <source>
        <dbReference type="ARBA" id="ARBA00022840"/>
    </source>
</evidence>
<name>A0A6G8AMD6_9ENTE</name>
<dbReference type="SMART" id="SM00490">
    <property type="entry name" value="HELICc"/>
    <property type="match status" value="1"/>
</dbReference>
<feature type="short sequence motif" description="Q motif" evidence="6">
    <location>
        <begin position="2"/>
        <end position="30"/>
    </location>
</feature>
<dbReference type="InterPro" id="IPR027417">
    <property type="entry name" value="P-loop_NTPase"/>
</dbReference>
<evidence type="ECO:0000256" key="3">
    <source>
        <dbReference type="ARBA" id="ARBA00022806"/>
    </source>
</evidence>
<dbReference type="RefSeq" id="WP_166007524.1">
    <property type="nucleotide sequence ID" value="NZ_CP049886.1"/>
</dbReference>
<dbReference type="Gene3D" id="3.30.70.330">
    <property type="match status" value="1"/>
</dbReference>
<dbReference type="InterPro" id="IPR014001">
    <property type="entry name" value="Helicase_ATP-bd"/>
</dbReference>
<dbReference type="InterPro" id="IPR012677">
    <property type="entry name" value="Nucleotide-bd_a/b_plait_sf"/>
</dbReference>
<evidence type="ECO:0000259" key="8">
    <source>
        <dbReference type="PROSITE" id="PS51192"/>
    </source>
</evidence>
<dbReference type="InterPro" id="IPR005580">
    <property type="entry name" value="DbpA/CsdA_RNA-bd_dom"/>
</dbReference>
<dbReference type="PANTHER" id="PTHR47959:SF13">
    <property type="entry name" value="ATP-DEPENDENT RNA HELICASE RHLE"/>
    <property type="match status" value="1"/>
</dbReference>
<dbReference type="EMBL" id="CP049886">
    <property type="protein sequence ID" value="QIL46241.1"/>
    <property type="molecule type" value="Genomic_DNA"/>
</dbReference>
<dbReference type="GO" id="GO:0003724">
    <property type="term" value="F:RNA helicase activity"/>
    <property type="evidence" value="ECO:0007669"/>
    <property type="project" value="InterPro"/>
</dbReference>
<dbReference type="SMART" id="SM00487">
    <property type="entry name" value="DEXDc"/>
    <property type="match status" value="1"/>
</dbReference>
<dbReference type="Proteomes" id="UP000500890">
    <property type="component" value="Chromosome"/>
</dbReference>
<dbReference type="Pfam" id="PF03880">
    <property type="entry name" value="DbpA"/>
    <property type="match status" value="1"/>
</dbReference>
<proteinExistence type="inferred from homology"/>
<protein>
    <submittedName>
        <fullName evidence="11">DEAD/DEAH box helicase</fullName>
    </submittedName>
</protein>
<dbReference type="InterPro" id="IPR050079">
    <property type="entry name" value="DEAD_box_RNA_helicase"/>
</dbReference>
<dbReference type="InterPro" id="IPR044742">
    <property type="entry name" value="DEAD/DEAH_RhlB"/>
</dbReference>
<reference evidence="11 12" key="1">
    <citation type="submission" date="2020-03" db="EMBL/GenBank/DDBJ databases">
        <title>Vagococcus sp. nov., isolated from beetles.</title>
        <authorList>
            <person name="Hyun D.-W."/>
            <person name="Bae J.-W."/>
        </authorList>
    </citation>
    <scope>NUCLEOTIDE SEQUENCE [LARGE SCALE GENOMIC DNA]</scope>
    <source>
        <strain evidence="11 12">HDW17A</strain>
    </source>
</reference>
<accession>A0A6G8AMD6</accession>
<dbReference type="InterPro" id="IPR014014">
    <property type="entry name" value="RNA_helicase_DEAD_Q_motif"/>
</dbReference>
<dbReference type="KEGG" id="vah:G7081_03735"/>
<keyword evidence="2 7" id="KW-0378">Hydrolase</keyword>
<dbReference type="CDD" id="cd12500">
    <property type="entry name" value="RRM_BsYxiN_like"/>
    <property type="match status" value="1"/>
</dbReference>
<dbReference type="CDD" id="cd18787">
    <property type="entry name" value="SF2_C_DEAD"/>
    <property type="match status" value="1"/>
</dbReference>
<dbReference type="SUPFAM" id="SSF52540">
    <property type="entry name" value="P-loop containing nucleoside triphosphate hydrolases"/>
    <property type="match status" value="1"/>
</dbReference>
<evidence type="ECO:0000256" key="7">
    <source>
        <dbReference type="RuleBase" id="RU000492"/>
    </source>
</evidence>
<keyword evidence="4 7" id="KW-0067">ATP-binding</keyword>
<evidence type="ECO:0000313" key="11">
    <source>
        <dbReference type="EMBL" id="QIL46241.1"/>
    </source>
</evidence>
<evidence type="ECO:0000313" key="12">
    <source>
        <dbReference type="Proteomes" id="UP000500890"/>
    </source>
</evidence>
<dbReference type="GO" id="GO:0005524">
    <property type="term" value="F:ATP binding"/>
    <property type="evidence" value="ECO:0007669"/>
    <property type="project" value="UniProtKB-KW"/>
</dbReference>
<dbReference type="PROSITE" id="PS51194">
    <property type="entry name" value="HELICASE_CTER"/>
    <property type="match status" value="1"/>
</dbReference>
<dbReference type="AlphaFoldDB" id="A0A6G8AMD6"/>
<dbReference type="GO" id="GO:0005829">
    <property type="term" value="C:cytosol"/>
    <property type="evidence" value="ECO:0007669"/>
    <property type="project" value="TreeGrafter"/>
</dbReference>
<sequence length="490" mass="55496">MSSFEKLGINQSIIKALNLMGYEQPTKVQSEVIPVFKEGQDILVKSQTGSGKTAAFGIPLVDMVEWEERAPQGLVLAPTRELALQIQAEIFNLGRFKRMKVEAVFGRSSFEQQEKMLKQRTHIVVATPGRLLDHVKRGTIDLSKIKYLVIDEADEMLDMGFVEQIEAVIKALPNKHQTALFSATMPDRIKELVDRYLTVPKMIEVSSANQVQKRIEQVYYNVLEDDKLQLLLDVIVVENPDTSIIFCNTRDAVEEVVDALEQLGAKPEMLHGGMEQRDRTKTINEFKQGYFRYLVATDVAARGLDVTDVTLVVNFDLPDKVENYTHRIGRTARFENSGRALVFVNQFDERRFSAIRESYSDIQQFMAPKEELVISQMSSFSAKQNRQPELKALKELVFKDEIMKLHINAGKKTKMRAGDVVGAICNIDGLSGDDIGVISLLDVSTFVEILNGKGDKVLKELQSMPIKGRMRRVNKANESQYEKEMTNRNK</sequence>
<dbReference type="PROSITE" id="PS00039">
    <property type="entry name" value="DEAD_ATP_HELICASE"/>
    <property type="match status" value="1"/>
</dbReference>
<keyword evidence="3 7" id="KW-0347">Helicase</keyword>
<dbReference type="PANTHER" id="PTHR47959">
    <property type="entry name" value="ATP-DEPENDENT RNA HELICASE RHLE-RELATED"/>
    <property type="match status" value="1"/>
</dbReference>
<evidence type="ECO:0000256" key="1">
    <source>
        <dbReference type="ARBA" id="ARBA00022741"/>
    </source>
</evidence>
<feature type="domain" description="Helicase C-terminal" evidence="9">
    <location>
        <begin position="214"/>
        <end position="374"/>
    </location>
</feature>
<feature type="domain" description="Helicase ATP-binding" evidence="8">
    <location>
        <begin position="33"/>
        <end position="203"/>
    </location>
</feature>
<evidence type="ECO:0000256" key="5">
    <source>
        <dbReference type="ARBA" id="ARBA00038437"/>
    </source>
</evidence>
<dbReference type="InterPro" id="IPR000629">
    <property type="entry name" value="RNA-helicase_DEAD-box_CS"/>
</dbReference>
<evidence type="ECO:0000259" key="10">
    <source>
        <dbReference type="PROSITE" id="PS51195"/>
    </source>
</evidence>
<dbReference type="CDD" id="cd00268">
    <property type="entry name" value="DEADc"/>
    <property type="match status" value="1"/>
</dbReference>
<keyword evidence="1 7" id="KW-0547">Nucleotide-binding</keyword>
<dbReference type="InterPro" id="IPR011545">
    <property type="entry name" value="DEAD/DEAH_box_helicase_dom"/>
</dbReference>
<organism evidence="11 12">
    <name type="scientific">Vagococcus coleopterorum</name>
    <dbReference type="NCBI Taxonomy" id="2714946"/>
    <lineage>
        <taxon>Bacteria</taxon>
        <taxon>Bacillati</taxon>
        <taxon>Bacillota</taxon>
        <taxon>Bacilli</taxon>
        <taxon>Lactobacillales</taxon>
        <taxon>Enterococcaceae</taxon>
        <taxon>Vagococcus</taxon>
    </lineage>
</organism>
<dbReference type="Gene3D" id="3.40.50.300">
    <property type="entry name" value="P-loop containing nucleotide triphosphate hydrolases"/>
    <property type="match status" value="2"/>
</dbReference>
<evidence type="ECO:0000259" key="9">
    <source>
        <dbReference type="PROSITE" id="PS51194"/>
    </source>
</evidence>
<evidence type="ECO:0000256" key="2">
    <source>
        <dbReference type="ARBA" id="ARBA00022801"/>
    </source>
</evidence>
<gene>
    <name evidence="11" type="ORF">G7081_03735</name>
</gene>
<dbReference type="PROSITE" id="PS51192">
    <property type="entry name" value="HELICASE_ATP_BIND_1"/>
    <property type="match status" value="1"/>
</dbReference>